<dbReference type="SUPFAM" id="SSF55154">
    <property type="entry name" value="CYTH-like phosphatases"/>
    <property type="match status" value="1"/>
</dbReference>
<dbReference type="AlphaFoldDB" id="A0A8T2PTH6"/>
<dbReference type="InterPro" id="IPR033469">
    <property type="entry name" value="CYTH-like_dom_sf"/>
</dbReference>
<evidence type="ECO:0000313" key="2">
    <source>
        <dbReference type="Proteomes" id="UP000824540"/>
    </source>
</evidence>
<comment type="caution">
    <text evidence="1">The sequence shown here is derived from an EMBL/GenBank/DDBJ whole genome shotgun (WGS) entry which is preliminary data.</text>
</comment>
<dbReference type="GO" id="GO:0042357">
    <property type="term" value="P:thiamine diphosphate metabolic process"/>
    <property type="evidence" value="ECO:0007669"/>
    <property type="project" value="TreeGrafter"/>
</dbReference>
<dbReference type="OrthoDB" id="9903415at2759"/>
<proteinExistence type="predicted"/>
<dbReference type="InterPro" id="IPR039582">
    <property type="entry name" value="THTPA"/>
</dbReference>
<dbReference type="GO" id="GO:0050333">
    <property type="term" value="F:thiamine triphosphate phosphatase activity"/>
    <property type="evidence" value="ECO:0007669"/>
    <property type="project" value="InterPro"/>
</dbReference>
<dbReference type="PANTHER" id="PTHR14586:SF1">
    <property type="entry name" value="THIAMINE-TRIPHOSPHATASE"/>
    <property type="match status" value="1"/>
</dbReference>
<gene>
    <name evidence="1" type="ORF">JZ751_001299</name>
</gene>
<protein>
    <submittedName>
        <fullName evidence="1">Uncharacterized protein</fullName>
    </submittedName>
</protein>
<reference evidence="1" key="1">
    <citation type="thesis" date="2021" institute="BYU ScholarsArchive" country="Provo, UT, USA">
        <title>Applications of and Algorithms for Genome Assembly and Genomic Analyses with an Emphasis on Marine Teleosts.</title>
        <authorList>
            <person name="Pickett B.D."/>
        </authorList>
    </citation>
    <scope>NUCLEOTIDE SEQUENCE</scope>
    <source>
        <strain evidence="1">HI-2016</strain>
    </source>
</reference>
<dbReference type="GO" id="GO:0000287">
    <property type="term" value="F:magnesium ion binding"/>
    <property type="evidence" value="ECO:0007669"/>
    <property type="project" value="TreeGrafter"/>
</dbReference>
<dbReference type="PANTHER" id="PTHR14586">
    <property type="entry name" value="THIAMINE-TRIPHOSPHATASE"/>
    <property type="match status" value="1"/>
</dbReference>
<dbReference type="Proteomes" id="UP000824540">
    <property type="component" value="Unassembled WGS sequence"/>
</dbReference>
<organism evidence="1 2">
    <name type="scientific">Albula glossodonta</name>
    <name type="common">roundjaw bonefish</name>
    <dbReference type="NCBI Taxonomy" id="121402"/>
    <lineage>
        <taxon>Eukaryota</taxon>
        <taxon>Metazoa</taxon>
        <taxon>Chordata</taxon>
        <taxon>Craniata</taxon>
        <taxon>Vertebrata</taxon>
        <taxon>Euteleostomi</taxon>
        <taxon>Actinopterygii</taxon>
        <taxon>Neopterygii</taxon>
        <taxon>Teleostei</taxon>
        <taxon>Albuliformes</taxon>
        <taxon>Albulidae</taxon>
        <taxon>Albula</taxon>
    </lineage>
</organism>
<sequence>MCGDIAGETRVSRSLTSGVAEVTVTLAINPFLLYMPAARTGVALNNQNVSTDAPDLLSGQLWMLPEGDQTEMGEDVKEGKREETRALGPIRVSVELQYQLGERTETHLNEMGATCVEEATLTDMYYDTESFELAAQQTWLSRQGSQWRLILNQGPCPSVSCGDEVRLQRLQAEMLITDAGQGVGAGSGEGDMGVLDSLRGTTFPKPAGTSETREEQKVQPQFPSTAPWYCELTANNAIVEHLARCLQVALTEEEGGTMSVEHFVELAGIQSYGNWTVSRRLEYRLPDTCTLEVRKDYNNTPYAHSAILTMGADVLDIGHELEKMESLAAELELQPRPA</sequence>
<dbReference type="EMBL" id="JAFBMS010000002">
    <property type="protein sequence ID" value="KAG9354586.1"/>
    <property type="molecule type" value="Genomic_DNA"/>
</dbReference>
<name>A0A8T2PTH6_9TELE</name>
<dbReference type="Gene3D" id="2.40.320.10">
    <property type="entry name" value="Hypothetical Protein Pfu-838710-001"/>
    <property type="match status" value="1"/>
</dbReference>
<evidence type="ECO:0000313" key="1">
    <source>
        <dbReference type="EMBL" id="KAG9354586.1"/>
    </source>
</evidence>
<accession>A0A8T2PTH6</accession>
<keyword evidence="2" id="KW-1185">Reference proteome</keyword>